<gene>
    <name evidence="2" type="ORF">SAY87_004347</name>
</gene>
<organism evidence="2 3">
    <name type="scientific">Trapa incisa</name>
    <dbReference type="NCBI Taxonomy" id="236973"/>
    <lineage>
        <taxon>Eukaryota</taxon>
        <taxon>Viridiplantae</taxon>
        <taxon>Streptophyta</taxon>
        <taxon>Embryophyta</taxon>
        <taxon>Tracheophyta</taxon>
        <taxon>Spermatophyta</taxon>
        <taxon>Magnoliopsida</taxon>
        <taxon>eudicotyledons</taxon>
        <taxon>Gunneridae</taxon>
        <taxon>Pentapetalae</taxon>
        <taxon>rosids</taxon>
        <taxon>malvids</taxon>
        <taxon>Myrtales</taxon>
        <taxon>Lythraceae</taxon>
        <taxon>Trapa</taxon>
    </lineage>
</organism>
<dbReference type="EMBL" id="JAXIOK010000017">
    <property type="protein sequence ID" value="KAK4750865.1"/>
    <property type="molecule type" value="Genomic_DNA"/>
</dbReference>
<comment type="caution">
    <text evidence="2">The sequence shown here is derived from an EMBL/GenBank/DDBJ whole genome shotgun (WGS) entry which is preliminary data.</text>
</comment>
<dbReference type="AlphaFoldDB" id="A0AAN7JPA9"/>
<evidence type="ECO:0000313" key="2">
    <source>
        <dbReference type="EMBL" id="KAK4750865.1"/>
    </source>
</evidence>
<evidence type="ECO:0000256" key="1">
    <source>
        <dbReference type="SAM" id="MobiDB-lite"/>
    </source>
</evidence>
<accession>A0AAN7JPA9</accession>
<keyword evidence="3" id="KW-1185">Reference proteome</keyword>
<proteinExistence type="predicted"/>
<dbReference type="PANTHER" id="PTHR33699:SF2">
    <property type="entry name" value="PATHOGENIC TYPE III EFFECTOR AVIRULENCE FACTOR AVR AVRRPT-CLEAVAGE: CLEAVAGE SITE PROTEIN-RELATED"/>
    <property type="match status" value="1"/>
</dbReference>
<protein>
    <submittedName>
        <fullName evidence="2">Uncharacterized protein</fullName>
    </submittedName>
</protein>
<reference evidence="2 3" key="1">
    <citation type="journal article" date="2023" name="Hortic Res">
        <title>Pangenome of water caltrop reveals structural variations and asymmetric subgenome divergence after allopolyploidization.</title>
        <authorList>
            <person name="Zhang X."/>
            <person name="Chen Y."/>
            <person name="Wang L."/>
            <person name="Yuan Y."/>
            <person name="Fang M."/>
            <person name="Shi L."/>
            <person name="Lu R."/>
            <person name="Comes H.P."/>
            <person name="Ma Y."/>
            <person name="Chen Y."/>
            <person name="Huang G."/>
            <person name="Zhou Y."/>
            <person name="Zheng Z."/>
            <person name="Qiu Y."/>
        </authorList>
    </citation>
    <scope>NUCLEOTIDE SEQUENCE [LARGE SCALE GENOMIC DNA]</scope>
    <source>
        <tissue evidence="2">Roots</tissue>
    </source>
</reference>
<sequence length="159" mass="17938">MNDYGYYRRCEIPAFGSWDCYDGLPITQCFDTASRQPAATDLLRYSYSHDRDLYVAGDLYANDVVTPAMIVVPRRRRRKVRVVGEDVDAKGGKGARGQWVGSFGGEPPSPTPPFVMRQPPKPVDEDLYKIPPDLLYAKSKKKKRGLKLLRCCMMPADAM</sequence>
<dbReference type="Proteomes" id="UP001345219">
    <property type="component" value="Chromosome 4"/>
</dbReference>
<name>A0AAN7JPA9_9MYRT</name>
<dbReference type="PANTHER" id="PTHR33699">
    <property type="entry name" value="EXPRESSED PROTEIN"/>
    <property type="match status" value="1"/>
</dbReference>
<feature type="region of interest" description="Disordered" evidence="1">
    <location>
        <begin position="85"/>
        <end position="120"/>
    </location>
</feature>
<evidence type="ECO:0000313" key="3">
    <source>
        <dbReference type="Proteomes" id="UP001345219"/>
    </source>
</evidence>